<sequence>MNKIIVELNISKDKVMEYYKGHAQSVIAHTLEGKTVKFPAQYLRSIVGTEGVVGFFEIQYDNSGKLYSIQKM</sequence>
<dbReference type="AlphaFoldDB" id="A0A0Q9Y9W2"/>
<dbReference type="InterPro" id="IPR021363">
    <property type="entry name" value="DUF2835"/>
</dbReference>
<name>A0A0Q9Y9W2_9GAMM</name>
<protein>
    <submittedName>
        <fullName evidence="2">DUF2835 family protein</fullName>
    </submittedName>
</protein>
<evidence type="ECO:0000313" key="3">
    <source>
        <dbReference type="Proteomes" id="UP000051494"/>
    </source>
</evidence>
<reference evidence="1" key="1">
    <citation type="submission" date="2015-09" db="EMBL/GenBank/DDBJ databases">
        <title>Draft Genome Sequences of Two Novel Amoeba-resistant Intranuclear Bacteria, Candidatus Berkiella cookevillensis and Candidatus Berkiella aquae.</title>
        <authorList>
            <person name="Mehari Y.T."/>
            <person name="Arivett B.A."/>
            <person name="Farone A.L."/>
            <person name="Gunderson J.H."/>
            <person name="Farone M.B."/>
        </authorList>
    </citation>
    <scope>NUCLEOTIDE SEQUENCE [LARGE SCALE GENOMIC DNA]</scope>
    <source>
        <strain evidence="1">CC99</strain>
    </source>
</reference>
<evidence type="ECO:0000313" key="2">
    <source>
        <dbReference type="EMBL" id="MCS5708002.1"/>
    </source>
</evidence>
<dbReference type="OrthoDB" id="5600793at2"/>
<evidence type="ECO:0000313" key="1">
    <source>
        <dbReference type="EMBL" id="KRG17500.1"/>
    </source>
</evidence>
<dbReference type="STRING" id="437022.CC99x_02244"/>
<reference evidence="2" key="3">
    <citation type="submission" date="2021-06" db="EMBL/GenBank/DDBJ databases">
        <title>Genomic Description and Analysis of Intracellular Bacteria, Candidatus Berkiella cookevillensis and Candidatus Berkiella aquae.</title>
        <authorList>
            <person name="Kidane D.T."/>
            <person name="Mehari Y.T."/>
            <person name="Rice F.C."/>
            <person name="Arivett B.A."/>
            <person name="Farone A.L."/>
            <person name="Berk S.G."/>
            <person name="Farone M.B."/>
        </authorList>
    </citation>
    <scope>NUCLEOTIDE SEQUENCE</scope>
    <source>
        <strain evidence="2">CC99</strain>
    </source>
</reference>
<dbReference type="EMBL" id="LKHV01000015">
    <property type="protein sequence ID" value="KRG17500.1"/>
    <property type="molecule type" value="Genomic_DNA"/>
</dbReference>
<accession>A0A0Q9Y9W2</accession>
<keyword evidence="3" id="KW-1185">Reference proteome</keyword>
<dbReference type="Pfam" id="PF11197">
    <property type="entry name" value="DUF2835"/>
    <property type="match status" value="1"/>
</dbReference>
<proteinExistence type="predicted"/>
<reference evidence="2" key="2">
    <citation type="journal article" date="2016" name="Genome Announc.">
        <title>Draft Genome Sequences of Two Novel Amoeba-Resistant Intranuclear Bacteria, 'Candidatus Berkiella cookevillensis' and 'Candidatus Berkiella aquae'.</title>
        <authorList>
            <person name="Mehari Y.T."/>
            <person name="Arivett B.A."/>
            <person name="Farone A.L."/>
            <person name="Gunderson J.H."/>
            <person name="Farone M.B."/>
        </authorList>
    </citation>
    <scope>NUCLEOTIDE SEQUENCE</scope>
    <source>
        <strain evidence="2">CC99</strain>
    </source>
</reference>
<dbReference type="EMBL" id="LKHV02000001">
    <property type="protein sequence ID" value="MCS5708002.1"/>
    <property type="molecule type" value="Genomic_DNA"/>
</dbReference>
<comment type="caution">
    <text evidence="1">The sequence shown here is derived from an EMBL/GenBank/DDBJ whole genome shotgun (WGS) entry which is preliminary data.</text>
</comment>
<gene>
    <name evidence="2" type="ORF">CC99x_003700</name>
    <name evidence="1" type="ORF">CC99x_02244</name>
</gene>
<dbReference type="Proteomes" id="UP000051494">
    <property type="component" value="Unassembled WGS sequence"/>
</dbReference>
<organism evidence="1">
    <name type="scientific">Candidatus Berkiella cookevillensis</name>
    <dbReference type="NCBI Taxonomy" id="437022"/>
    <lineage>
        <taxon>Bacteria</taxon>
        <taxon>Pseudomonadati</taxon>
        <taxon>Pseudomonadota</taxon>
        <taxon>Gammaproteobacteria</taxon>
        <taxon>Candidatus Berkiellales</taxon>
        <taxon>Candidatus Berkiellaceae</taxon>
        <taxon>Candidatus Berkiella</taxon>
    </lineage>
</organism>
<dbReference type="RefSeq" id="WP_057625342.1">
    <property type="nucleotide sequence ID" value="NZ_LKHV02000001.1"/>
</dbReference>